<dbReference type="Proteomes" id="UP000186364">
    <property type="component" value="Unassembled WGS sequence"/>
</dbReference>
<dbReference type="GO" id="GO:0005737">
    <property type="term" value="C:cytoplasm"/>
    <property type="evidence" value="ECO:0007669"/>
    <property type="project" value="UniProtKB-SubCell"/>
</dbReference>
<evidence type="ECO:0000256" key="4">
    <source>
        <dbReference type="HAMAP-Rule" id="MF_00528"/>
    </source>
</evidence>
<evidence type="ECO:0000313" key="6">
    <source>
        <dbReference type="Proteomes" id="UP000186364"/>
    </source>
</evidence>
<comment type="cofactor">
    <cofactor evidence="1 4">
        <name>a divalent metal cation</name>
        <dbReference type="ChEBI" id="CHEBI:60240"/>
    </cofactor>
</comment>
<comment type="function">
    <text evidence="4">Nucleoside triphosphate pyrophosphatase that hydrolyzes 7-methyl-GTP (m(7)GTP). May have a dual role in cell division arrest and in preventing the incorporation of modified nucleotides into cellular nucleic acids.</text>
</comment>
<dbReference type="CDD" id="cd00555">
    <property type="entry name" value="Maf"/>
    <property type="match status" value="1"/>
</dbReference>
<dbReference type="HAMAP" id="MF_00528">
    <property type="entry name" value="Maf"/>
    <property type="match status" value="1"/>
</dbReference>
<dbReference type="InterPro" id="IPR029001">
    <property type="entry name" value="ITPase-like_fam"/>
</dbReference>
<evidence type="ECO:0000256" key="2">
    <source>
        <dbReference type="ARBA" id="ARBA00022801"/>
    </source>
</evidence>
<comment type="caution">
    <text evidence="5">The sequence shown here is derived from an EMBL/GenBank/DDBJ whole genome shotgun (WGS) entry which is preliminary data.</text>
</comment>
<gene>
    <name evidence="5" type="ORF">BJF93_15805</name>
</gene>
<dbReference type="NCBIfam" id="NF002690">
    <property type="entry name" value="PRK02478.1"/>
    <property type="match status" value="1"/>
</dbReference>
<comment type="similarity">
    <text evidence="4">Belongs to the Maf family. YceF subfamily.</text>
</comment>
<sequence length="199" mass="21643">MAEPLLLASASPFRRKLLENAGLTISWMAADIDERALEAPLSAAGIEPDKLAQALADAKAVAVSARHPDALVIGGDQTLSLGERVFHKARSREEARRHLQTFAGKTHRLNSALTLAKKGEVVWRHISVAEMTMRPLSDAFIERYLDRVGEAVYLSVGAYQLEGEGVQLFDQIEGDYFTVLGLPLLPLLSALRARGSIDG</sequence>
<dbReference type="EMBL" id="MKIP01000037">
    <property type="protein sequence ID" value="OLP60406.1"/>
    <property type="molecule type" value="Genomic_DNA"/>
</dbReference>
<dbReference type="Pfam" id="PF02545">
    <property type="entry name" value="Maf"/>
    <property type="match status" value="1"/>
</dbReference>
<dbReference type="EC" id="3.6.1.-" evidence="4"/>
<dbReference type="RefSeq" id="WP_075627427.1">
    <property type="nucleotide sequence ID" value="NZ_FOAM01000001.1"/>
</dbReference>
<comment type="catalytic activity">
    <reaction evidence="4">
        <text>N(7)-methyl-GTP + H2O = N(7)-methyl-GMP + diphosphate + H(+)</text>
        <dbReference type="Rhea" id="RHEA:58744"/>
        <dbReference type="ChEBI" id="CHEBI:15377"/>
        <dbReference type="ChEBI" id="CHEBI:15378"/>
        <dbReference type="ChEBI" id="CHEBI:33019"/>
        <dbReference type="ChEBI" id="CHEBI:58285"/>
        <dbReference type="ChEBI" id="CHEBI:87133"/>
    </reaction>
</comment>
<reference evidence="5 6" key="1">
    <citation type="submission" date="2016-09" db="EMBL/GenBank/DDBJ databases">
        <title>Rhizobium sp. nov., a novel species isolated from the rice rhizosphere.</title>
        <authorList>
            <person name="Zhao J."/>
            <person name="Zhang X."/>
        </authorList>
    </citation>
    <scope>NUCLEOTIDE SEQUENCE [LARGE SCALE GENOMIC DNA]</scope>
    <source>
        <strain evidence="5 6">1.7048</strain>
    </source>
</reference>
<dbReference type="OrthoDB" id="9813962at2"/>
<evidence type="ECO:0000256" key="3">
    <source>
        <dbReference type="ARBA" id="ARBA00023080"/>
    </source>
</evidence>
<keyword evidence="4" id="KW-0963">Cytoplasm</keyword>
<dbReference type="InterPro" id="IPR003697">
    <property type="entry name" value="Maf-like"/>
</dbReference>
<keyword evidence="2 4" id="KW-0378">Hydrolase</keyword>
<comment type="subcellular location">
    <subcellularLocation>
        <location evidence="4">Cytoplasm</location>
    </subcellularLocation>
</comment>
<name>A0A1Q9AY87_9HYPH</name>
<dbReference type="PANTHER" id="PTHR43213:SF5">
    <property type="entry name" value="BIFUNCTIONAL DTTP_UTP PYROPHOSPHATASE_METHYLTRANSFERASE PROTEIN-RELATED"/>
    <property type="match status" value="1"/>
</dbReference>
<keyword evidence="6" id="KW-1185">Reference proteome</keyword>
<proteinExistence type="inferred from homology"/>
<feature type="active site" description="Proton acceptor" evidence="4">
    <location>
        <position position="76"/>
    </location>
</feature>
<protein>
    <recommendedName>
        <fullName evidence="4">7-methyl-GTP pyrophosphatase</fullName>
        <shortName evidence="4">m(7)GTP pyrophosphatase</shortName>
        <ecNumber evidence="4">3.6.1.-</ecNumber>
    </recommendedName>
</protein>
<dbReference type="SUPFAM" id="SSF52972">
    <property type="entry name" value="ITPase-like"/>
    <property type="match status" value="1"/>
</dbReference>
<dbReference type="Gene3D" id="3.90.950.10">
    <property type="match status" value="1"/>
</dbReference>
<dbReference type="GO" id="GO:0047429">
    <property type="term" value="F:nucleoside triphosphate diphosphatase activity"/>
    <property type="evidence" value="ECO:0007669"/>
    <property type="project" value="InterPro"/>
</dbReference>
<organism evidence="5 6">
    <name type="scientific">Xaviernesmea oryzae</name>
    <dbReference type="NCBI Taxonomy" id="464029"/>
    <lineage>
        <taxon>Bacteria</taxon>
        <taxon>Pseudomonadati</taxon>
        <taxon>Pseudomonadota</taxon>
        <taxon>Alphaproteobacteria</taxon>
        <taxon>Hyphomicrobiales</taxon>
        <taxon>Rhizobiaceae</taxon>
        <taxon>Rhizobium/Agrobacterium group</taxon>
        <taxon>Xaviernesmea</taxon>
    </lineage>
</organism>
<dbReference type="PANTHER" id="PTHR43213">
    <property type="entry name" value="BIFUNCTIONAL DTTP/UTP PYROPHOSPHATASE/METHYLTRANSFERASE PROTEIN-RELATED"/>
    <property type="match status" value="1"/>
</dbReference>
<dbReference type="PIRSF" id="PIRSF006305">
    <property type="entry name" value="Maf"/>
    <property type="match status" value="1"/>
</dbReference>
<dbReference type="GO" id="GO:0009117">
    <property type="term" value="P:nucleotide metabolic process"/>
    <property type="evidence" value="ECO:0007669"/>
    <property type="project" value="UniProtKB-KW"/>
</dbReference>
<evidence type="ECO:0000313" key="5">
    <source>
        <dbReference type="EMBL" id="OLP60406.1"/>
    </source>
</evidence>
<feature type="site" description="Important for substrate specificity" evidence="4">
    <location>
        <position position="13"/>
    </location>
</feature>
<dbReference type="NCBIfam" id="TIGR00172">
    <property type="entry name" value="maf"/>
    <property type="match status" value="1"/>
</dbReference>
<feature type="site" description="Important for substrate specificity" evidence="4">
    <location>
        <position position="77"/>
    </location>
</feature>
<evidence type="ECO:0000256" key="1">
    <source>
        <dbReference type="ARBA" id="ARBA00001968"/>
    </source>
</evidence>
<dbReference type="AlphaFoldDB" id="A0A1Q9AY87"/>
<comment type="caution">
    <text evidence="4">Lacks conserved residue(s) required for the propagation of feature annotation.</text>
</comment>
<accession>A0A1Q9AY87</accession>
<keyword evidence="3 4" id="KW-0546">Nucleotide metabolism</keyword>
<feature type="site" description="Important for substrate specificity" evidence="4">
    <location>
        <position position="162"/>
    </location>
</feature>